<dbReference type="EMBL" id="SSFX01000036">
    <property type="protein sequence ID" value="TXI29345.1"/>
    <property type="molecule type" value="Genomic_DNA"/>
</dbReference>
<evidence type="ECO:0000313" key="2">
    <source>
        <dbReference type="EMBL" id="TXI29345.1"/>
    </source>
</evidence>
<dbReference type="AlphaFoldDB" id="A0A5C7VXZ5"/>
<protein>
    <submittedName>
        <fullName evidence="2">Uncharacterized protein</fullName>
    </submittedName>
</protein>
<sequence length="288" mass="30164">MKRLILSACAFVLIAHIQFAFATTSTDTEKLLNWAEKTFPQFFPSPQATQNIEPWLFRYYPETGVYAGVNKSDNAVYVLGGPWGNNPTLIDTLANLISQVDSSGGNGGIAACDTSNTLSGVSYSQSGNVVTVTTGSSCVVLPDLSTTNLCTVPSQTTASGIHALGSNTITSSTISGITISIPGLPDPFSELINSAANVKHCTINAPAGTENLTVNSNLCLDITTVFSKELGSISIPGVAVTPPITYTTTGTYKNAIVADCFATDAATITDAFTGEAWVKQDGRFVKVK</sequence>
<proteinExistence type="predicted"/>
<feature type="chain" id="PRO_5022840489" evidence="1">
    <location>
        <begin position="23"/>
        <end position="288"/>
    </location>
</feature>
<organism evidence="2 3">
    <name type="scientific">Nitrosomonas oligotropha</name>
    <dbReference type="NCBI Taxonomy" id="42354"/>
    <lineage>
        <taxon>Bacteria</taxon>
        <taxon>Pseudomonadati</taxon>
        <taxon>Pseudomonadota</taxon>
        <taxon>Betaproteobacteria</taxon>
        <taxon>Nitrosomonadales</taxon>
        <taxon>Nitrosomonadaceae</taxon>
        <taxon>Nitrosomonas</taxon>
    </lineage>
</organism>
<gene>
    <name evidence="2" type="ORF">E6Q60_04320</name>
</gene>
<comment type="caution">
    <text evidence="2">The sequence shown here is derived from an EMBL/GenBank/DDBJ whole genome shotgun (WGS) entry which is preliminary data.</text>
</comment>
<feature type="signal peptide" evidence="1">
    <location>
        <begin position="1"/>
        <end position="22"/>
    </location>
</feature>
<keyword evidence="1" id="KW-0732">Signal</keyword>
<dbReference type="Proteomes" id="UP000321055">
    <property type="component" value="Unassembled WGS sequence"/>
</dbReference>
<evidence type="ECO:0000313" key="3">
    <source>
        <dbReference type="Proteomes" id="UP000321055"/>
    </source>
</evidence>
<name>A0A5C7VXZ5_9PROT</name>
<reference evidence="2 3" key="1">
    <citation type="submission" date="2018-09" db="EMBL/GenBank/DDBJ databases">
        <title>Metagenome Assembled Genomes from an Advanced Water Purification Facility.</title>
        <authorList>
            <person name="Stamps B.W."/>
            <person name="Spear J.R."/>
        </authorList>
    </citation>
    <scope>NUCLEOTIDE SEQUENCE [LARGE SCALE GENOMIC DNA]</scope>
    <source>
        <strain evidence="2">Bin_54_1</strain>
    </source>
</reference>
<evidence type="ECO:0000256" key="1">
    <source>
        <dbReference type="SAM" id="SignalP"/>
    </source>
</evidence>
<accession>A0A5C7VXZ5</accession>